<dbReference type="EMBL" id="CCYD01003042">
    <property type="protein sequence ID" value="CEG48742.1"/>
    <property type="molecule type" value="Genomic_DNA"/>
</dbReference>
<keyword evidence="1" id="KW-0472">Membrane</keyword>
<dbReference type="RefSeq" id="XP_024585111.1">
    <property type="nucleotide sequence ID" value="XM_024719853.1"/>
</dbReference>
<dbReference type="OrthoDB" id="90228at2759"/>
<dbReference type="AlphaFoldDB" id="A0A0P1B518"/>
<proteinExistence type="predicted"/>
<accession>A0A0P1B518</accession>
<keyword evidence="1" id="KW-1133">Transmembrane helix</keyword>
<dbReference type="Proteomes" id="UP000054928">
    <property type="component" value="Unassembled WGS sequence"/>
</dbReference>
<sequence length="145" mass="16477">MALGFLEDFVCATYFSTLLCVLDIVKHAVYKDRKFGIFGRFGTFVLSGLLLLVMMCPFIADLLLVVHRDMRFSSGLAATIIREQVEASTFSLDHRGFECMRRQIRKQTLLVDAFDVQNYFVSFLADEVVHDDHALRPSTVFDVVG</sequence>
<protein>
    <submittedName>
        <fullName evidence="2">Uncharacterized protein</fullName>
    </submittedName>
</protein>
<feature type="transmembrane region" description="Helical" evidence="1">
    <location>
        <begin position="41"/>
        <end position="66"/>
    </location>
</feature>
<dbReference type="STRING" id="4781.A0A0P1B518"/>
<name>A0A0P1B518_PLAHL</name>
<keyword evidence="1" id="KW-0812">Transmembrane</keyword>
<dbReference type="GeneID" id="36401603"/>
<evidence type="ECO:0000313" key="3">
    <source>
        <dbReference type="Proteomes" id="UP000054928"/>
    </source>
</evidence>
<evidence type="ECO:0000313" key="2">
    <source>
        <dbReference type="EMBL" id="CEG48742.1"/>
    </source>
</evidence>
<reference evidence="3" key="1">
    <citation type="submission" date="2014-09" db="EMBL/GenBank/DDBJ databases">
        <authorList>
            <person name="Sharma Rahul"/>
            <person name="Thines Marco"/>
        </authorList>
    </citation>
    <scope>NUCLEOTIDE SEQUENCE [LARGE SCALE GENOMIC DNA]</scope>
</reference>
<evidence type="ECO:0000256" key="1">
    <source>
        <dbReference type="SAM" id="Phobius"/>
    </source>
</evidence>
<keyword evidence="3" id="KW-1185">Reference proteome</keyword>
<organism evidence="2 3">
    <name type="scientific">Plasmopara halstedii</name>
    <name type="common">Downy mildew of sunflower</name>
    <dbReference type="NCBI Taxonomy" id="4781"/>
    <lineage>
        <taxon>Eukaryota</taxon>
        <taxon>Sar</taxon>
        <taxon>Stramenopiles</taxon>
        <taxon>Oomycota</taxon>
        <taxon>Peronosporomycetes</taxon>
        <taxon>Peronosporales</taxon>
        <taxon>Peronosporaceae</taxon>
        <taxon>Plasmopara</taxon>
    </lineage>
</organism>